<proteinExistence type="predicted"/>
<dbReference type="GO" id="GO:0003677">
    <property type="term" value="F:DNA binding"/>
    <property type="evidence" value="ECO:0007669"/>
    <property type="project" value="UniProtKB-KW"/>
</dbReference>
<dbReference type="EMBL" id="JAHVHP010000001">
    <property type="protein sequence ID" value="MBY5949798.1"/>
    <property type="molecule type" value="Genomic_DNA"/>
</dbReference>
<sequence>MQKTVYLVDDELLALQEMEVMLKPFSELKVIGKSARVEEAVRECNDLNPDLIILDINMPGMDGFQFLESLNSVNQVIFVTAYDQYAIKAFEINALDYLLKPVNPLRLQDAIRRFLLNSESEHAPSQKLSLDKKIFIKDGDSCYFVAVHKIFLLESVGNYVRVHFEDQKPLLHKSLSYLEERLPEDLFFRANRQFIFNLDFVKKIEPYFNSTLVIHLNSGHQIDLSQRQSVRFRDLTGI</sequence>
<protein>
    <submittedName>
        <fullName evidence="4">LytTR family DNA-binding domain-containing protein</fullName>
    </submittedName>
</protein>
<dbReference type="Gene3D" id="3.40.50.2300">
    <property type="match status" value="1"/>
</dbReference>
<keyword evidence="4" id="KW-0238">DNA-binding</keyword>
<keyword evidence="1" id="KW-0597">Phosphoprotein</keyword>
<dbReference type="PANTHER" id="PTHR37299">
    <property type="entry name" value="TRANSCRIPTIONAL REGULATOR-RELATED"/>
    <property type="match status" value="1"/>
</dbReference>
<dbReference type="InterPro" id="IPR007492">
    <property type="entry name" value="LytTR_DNA-bd_dom"/>
</dbReference>
<gene>
    <name evidence="4" type="ORF">KUV23_02375</name>
</gene>
<feature type="domain" description="HTH LytTR-type" evidence="3">
    <location>
        <begin position="134"/>
        <end position="238"/>
    </location>
</feature>
<dbReference type="SMART" id="SM00448">
    <property type="entry name" value="REC"/>
    <property type="match status" value="1"/>
</dbReference>
<keyword evidence="5" id="KW-1185">Reference proteome</keyword>
<dbReference type="InterPro" id="IPR046947">
    <property type="entry name" value="LytR-like"/>
</dbReference>
<dbReference type="InterPro" id="IPR011006">
    <property type="entry name" value="CheY-like_superfamily"/>
</dbReference>
<dbReference type="PROSITE" id="PS50930">
    <property type="entry name" value="HTH_LYTTR"/>
    <property type="match status" value="1"/>
</dbReference>
<dbReference type="PROSITE" id="PS50110">
    <property type="entry name" value="RESPONSE_REGULATORY"/>
    <property type="match status" value="1"/>
</dbReference>
<evidence type="ECO:0000313" key="4">
    <source>
        <dbReference type="EMBL" id="MBY5949798.1"/>
    </source>
</evidence>
<evidence type="ECO:0000259" key="3">
    <source>
        <dbReference type="PROSITE" id="PS50930"/>
    </source>
</evidence>
<dbReference type="Pfam" id="PF00072">
    <property type="entry name" value="Response_reg"/>
    <property type="match status" value="1"/>
</dbReference>
<evidence type="ECO:0000313" key="5">
    <source>
        <dbReference type="Proteomes" id="UP000766609"/>
    </source>
</evidence>
<dbReference type="Proteomes" id="UP000766609">
    <property type="component" value="Unassembled WGS sequence"/>
</dbReference>
<evidence type="ECO:0000259" key="2">
    <source>
        <dbReference type="PROSITE" id="PS50110"/>
    </source>
</evidence>
<organism evidence="4 5">
    <name type="scientific">Algoriphagus marincola</name>
    <dbReference type="NCBI Taxonomy" id="264027"/>
    <lineage>
        <taxon>Bacteria</taxon>
        <taxon>Pseudomonadati</taxon>
        <taxon>Bacteroidota</taxon>
        <taxon>Cytophagia</taxon>
        <taxon>Cytophagales</taxon>
        <taxon>Cyclobacteriaceae</taxon>
        <taxon>Algoriphagus</taxon>
    </lineage>
</organism>
<dbReference type="PANTHER" id="PTHR37299:SF1">
    <property type="entry name" value="STAGE 0 SPORULATION PROTEIN A HOMOLOG"/>
    <property type="match status" value="1"/>
</dbReference>
<accession>A0ABS7N0F9</accession>
<dbReference type="RefSeq" id="WP_134202030.1">
    <property type="nucleotide sequence ID" value="NZ_JAHVHP010000001.1"/>
</dbReference>
<reference evidence="4 5" key="1">
    <citation type="submission" date="2021-06" db="EMBL/GenBank/DDBJ databases">
        <title>44 bacteria genomes isolated from Dapeng, Shenzhen.</title>
        <authorList>
            <person name="Zheng W."/>
            <person name="Yu S."/>
            <person name="Huang Y."/>
        </authorList>
    </citation>
    <scope>NUCLEOTIDE SEQUENCE [LARGE SCALE GENOMIC DNA]</scope>
    <source>
        <strain evidence="4 5">DP5N14-6</strain>
    </source>
</reference>
<dbReference type="SUPFAM" id="SSF52172">
    <property type="entry name" value="CheY-like"/>
    <property type="match status" value="1"/>
</dbReference>
<feature type="modified residue" description="4-aspartylphosphate" evidence="1">
    <location>
        <position position="55"/>
    </location>
</feature>
<name>A0ABS7N0F9_9BACT</name>
<dbReference type="SMART" id="SM00850">
    <property type="entry name" value="LytTR"/>
    <property type="match status" value="1"/>
</dbReference>
<dbReference type="Gene3D" id="2.40.50.1020">
    <property type="entry name" value="LytTr DNA-binding domain"/>
    <property type="match status" value="1"/>
</dbReference>
<evidence type="ECO:0000256" key="1">
    <source>
        <dbReference type="PROSITE-ProRule" id="PRU00169"/>
    </source>
</evidence>
<dbReference type="Pfam" id="PF04397">
    <property type="entry name" value="LytTR"/>
    <property type="match status" value="1"/>
</dbReference>
<dbReference type="InterPro" id="IPR001789">
    <property type="entry name" value="Sig_transdc_resp-reg_receiver"/>
</dbReference>
<comment type="caution">
    <text evidence="4">The sequence shown here is derived from an EMBL/GenBank/DDBJ whole genome shotgun (WGS) entry which is preliminary data.</text>
</comment>
<feature type="domain" description="Response regulatory" evidence="2">
    <location>
        <begin position="4"/>
        <end position="115"/>
    </location>
</feature>